<evidence type="ECO:0000313" key="2">
    <source>
        <dbReference type="EMBL" id="MCI79492.1"/>
    </source>
</evidence>
<proteinExistence type="predicted"/>
<dbReference type="EMBL" id="LXQA010974888">
    <property type="protein sequence ID" value="MCI79492.1"/>
    <property type="molecule type" value="Genomic_DNA"/>
</dbReference>
<dbReference type="Proteomes" id="UP000265520">
    <property type="component" value="Unassembled WGS sequence"/>
</dbReference>
<accession>A0A392UWJ5</accession>
<keyword evidence="3" id="KW-1185">Reference proteome</keyword>
<evidence type="ECO:0000313" key="3">
    <source>
        <dbReference type="Proteomes" id="UP000265520"/>
    </source>
</evidence>
<protein>
    <submittedName>
        <fullName evidence="2">Uncharacterized protein</fullName>
    </submittedName>
</protein>
<reference evidence="2 3" key="1">
    <citation type="journal article" date="2018" name="Front. Plant Sci.">
        <title>Red Clover (Trifolium pratense) and Zigzag Clover (T. medium) - A Picture of Genomic Similarities and Differences.</title>
        <authorList>
            <person name="Dluhosova J."/>
            <person name="Istvanek J."/>
            <person name="Nedelnik J."/>
            <person name="Repkova J."/>
        </authorList>
    </citation>
    <scope>NUCLEOTIDE SEQUENCE [LARGE SCALE GENOMIC DNA]</scope>
    <source>
        <strain evidence="3">cv. 10/8</strain>
        <tissue evidence="2">Leaf</tissue>
    </source>
</reference>
<organism evidence="2 3">
    <name type="scientific">Trifolium medium</name>
    <dbReference type="NCBI Taxonomy" id="97028"/>
    <lineage>
        <taxon>Eukaryota</taxon>
        <taxon>Viridiplantae</taxon>
        <taxon>Streptophyta</taxon>
        <taxon>Embryophyta</taxon>
        <taxon>Tracheophyta</taxon>
        <taxon>Spermatophyta</taxon>
        <taxon>Magnoliopsida</taxon>
        <taxon>eudicotyledons</taxon>
        <taxon>Gunneridae</taxon>
        <taxon>Pentapetalae</taxon>
        <taxon>rosids</taxon>
        <taxon>fabids</taxon>
        <taxon>Fabales</taxon>
        <taxon>Fabaceae</taxon>
        <taxon>Papilionoideae</taxon>
        <taxon>50 kb inversion clade</taxon>
        <taxon>NPAAA clade</taxon>
        <taxon>Hologalegina</taxon>
        <taxon>IRL clade</taxon>
        <taxon>Trifolieae</taxon>
        <taxon>Trifolium</taxon>
    </lineage>
</organism>
<sequence>GEGEIVDDSGWVVLGVGDNEGGGSDCEVS</sequence>
<feature type="region of interest" description="Disordered" evidence="1">
    <location>
        <begin position="1"/>
        <end position="29"/>
    </location>
</feature>
<name>A0A392UWJ5_9FABA</name>
<evidence type="ECO:0000256" key="1">
    <source>
        <dbReference type="SAM" id="MobiDB-lite"/>
    </source>
</evidence>
<feature type="non-terminal residue" evidence="2">
    <location>
        <position position="1"/>
    </location>
</feature>
<feature type="compositionally biased region" description="Gly residues" evidence="1">
    <location>
        <begin position="18"/>
        <end position="29"/>
    </location>
</feature>
<dbReference type="AlphaFoldDB" id="A0A392UWJ5"/>
<comment type="caution">
    <text evidence="2">The sequence shown here is derived from an EMBL/GenBank/DDBJ whole genome shotgun (WGS) entry which is preliminary data.</text>
</comment>